<gene>
    <name evidence="1" type="ORF">CPAG_04686</name>
</gene>
<accession>A0A0J6I9T2</accession>
<reference evidence="2" key="3">
    <citation type="journal article" date="2010" name="Genome Res.">
        <title>Population genomic sequencing of Coccidioides fungi reveals recent hybridization and transposon control.</title>
        <authorList>
            <person name="Neafsey D.E."/>
            <person name="Barker B.M."/>
            <person name="Sharpton T.J."/>
            <person name="Stajich J.E."/>
            <person name="Park D.J."/>
            <person name="Whiston E."/>
            <person name="Hung C.-Y."/>
            <person name="McMahan C."/>
            <person name="White J."/>
            <person name="Sykes S."/>
            <person name="Heiman D."/>
            <person name="Young S."/>
            <person name="Zeng Q."/>
            <person name="Abouelleil A."/>
            <person name="Aftuck L."/>
            <person name="Bessette D."/>
            <person name="Brown A."/>
            <person name="FitzGerald M."/>
            <person name="Lui A."/>
            <person name="Macdonald J.P."/>
            <person name="Priest M."/>
            <person name="Orbach M.J."/>
            <person name="Galgiani J.N."/>
            <person name="Kirkland T.N."/>
            <person name="Cole G.T."/>
            <person name="Birren B.W."/>
            <person name="Henn M.R."/>
            <person name="Taylor J.W."/>
            <person name="Rounsley S.D."/>
        </authorList>
    </citation>
    <scope>NUCLEOTIDE SEQUENCE [LARGE SCALE GENOMIC DNA]</scope>
    <source>
        <strain evidence="2">RMSCC 3488</strain>
    </source>
</reference>
<protein>
    <submittedName>
        <fullName evidence="1">Uncharacterized protein</fullName>
    </submittedName>
</protein>
<evidence type="ECO:0000313" key="2">
    <source>
        <dbReference type="Proteomes" id="UP000054567"/>
    </source>
</evidence>
<reference evidence="1 2" key="1">
    <citation type="submission" date="2007-06" db="EMBL/GenBank/DDBJ databases">
        <title>The Genome Sequence of Coccidioides posadasii RMSCC_3488.</title>
        <authorList>
            <consortium name="Coccidioides Genome Resources Consortium"/>
            <consortium name="The Broad Institute Genome Sequencing Platform"/>
            <person name="Henn M.R."/>
            <person name="Sykes S."/>
            <person name="Young S."/>
            <person name="Jaffe D."/>
            <person name="Berlin A."/>
            <person name="Alvarez P."/>
            <person name="Butler J."/>
            <person name="Gnerre S."/>
            <person name="Grabherr M."/>
            <person name="Mauceli E."/>
            <person name="Brockman W."/>
            <person name="Kodira C."/>
            <person name="Alvarado L."/>
            <person name="Zeng Q."/>
            <person name="Crawford M."/>
            <person name="Antoine C."/>
            <person name="Devon K."/>
            <person name="Galgiani J."/>
            <person name="Orsborn K."/>
            <person name="Lewis M.L."/>
            <person name="Nusbaum C."/>
            <person name="Galagan J."/>
            <person name="Birren B."/>
        </authorList>
    </citation>
    <scope>NUCLEOTIDE SEQUENCE [LARGE SCALE GENOMIC DNA]</scope>
    <source>
        <strain evidence="1 2">RMSCC 3488</strain>
    </source>
</reference>
<reference evidence="2" key="2">
    <citation type="journal article" date="2009" name="Genome Res.">
        <title>Comparative genomic analyses of the human fungal pathogens Coccidioides and their relatives.</title>
        <authorList>
            <person name="Sharpton T.J."/>
            <person name="Stajich J.E."/>
            <person name="Rounsley S.D."/>
            <person name="Gardner M.J."/>
            <person name="Wortman J.R."/>
            <person name="Jordar V.S."/>
            <person name="Maiti R."/>
            <person name="Kodira C.D."/>
            <person name="Neafsey D.E."/>
            <person name="Zeng Q."/>
            <person name="Hung C.-Y."/>
            <person name="McMahan C."/>
            <person name="Muszewska A."/>
            <person name="Grynberg M."/>
            <person name="Mandel M.A."/>
            <person name="Kellner E.M."/>
            <person name="Barker B.M."/>
            <person name="Galgiani J.N."/>
            <person name="Orbach M.J."/>
            <person name="Kirkland T.N."/>
            <person name="Cole G.T."/>
            <person name="Henn M.R."/>
            <person name="Birren B.W."/>
            <person name="Taylor J.W."/>
        </authorList>
    </citation>
    <scope>NUCLEOTIDE SEQUENCE [LARGE SCALE GENOMIC DNA]</scope>
    <source>
        <strain evidence="2">RMSCC 3488</strain>
    </source>
</reference>
<name>A0A0J6I9T2_COCPO</name>
<dbReference type="VEuPathDB" id="FungiDB:CPAG_04686"/>
<evidence type="ECO:0000313" key="1">
    <source>
        <dbReference type="EMBL" id="KMM68357.1"/>
    </source>
</evidence>
<dbReference type="AlphaFoldDB" id="A0A0J6I9T2"/>
<dbReference type="EMBL" id="DS268110">
    <property type="protein sequence ID" value="KMM68357.1"/>
    <property type="molecule type" value="Genomic_DNA"/>
</dbReference>
<sequence length="104" mass="11549">MGFWGEDDRWEGLAKTSGSSAKGARLDGLPSLLVLGEGPGSRSLTAKFFDLKRRDYIDPVFAFVLRGYYLVSLHVGFDPILVHRDLSFGKEADINVAGREMKRT</sequence>
<dbReference type="Proteomes" id="UP000054567">
    <property type="component" value="Unassembled WGS sequence"/>
</dbReference>
<organism evidence="1 2">
    <name type="scientific">Coccidioides posadasii RMSCC 3488</name>
    <dbReference type="NCBI Taxonomy" id="454284"/>
    <lineage>
        <taxon>Eukaryota</taxon>
        <taxon>Fungi</taxon>
        <taxon>Dikarya</taxon>
        <taxon>Ascomycota</taxon>
        <taxon>Pezizomycotina</taxon>
        <taxon>Eurotiomycetes</taxon>
        <taxon>Eurotiomycetidae</taxon>
        <taxon>Onygenales</taxon>
        <taxon>Onygenaceae</taxon>
        <taxon>Coccidioides</taxon>
    </lineage>
</organism>
<proteinExistence type="predicted"/>